<dbReference type="AlphaFoldDB" id="I0WXT8"/>
<dbReference type="EMBL" id="AJJH01000020">
    <property type="protein sequence ID" value="EID81204.1"/>
    <property type="molecule type" value="Genomic_DNA"/>
</dbReference>
<dbReference type="PANTHER" id="PTHR43546:SF8">
    <property type="entry name" value="METALLO-BETA-LACTAMASE DOMAIN-CONTAINING PROTEIN"/>
    <property type="match status" value="1"/>
</dbReference>
<reference evidence="2 3" key="1">
    <citation type="journal article" date="2012" name="J. Bacteriol.">
        <title>Draft genome sequence of the nitrophenol-degrading actinomycete Rhodococcus imtechensis RKJ300.</title>
        <authorList>
            <person name="Vikram S."/>
            <person name="Kumar S."/>
            <person name="Subramanian S."/>
            <person name="Raghava G.P."/>
        </authorList>
    </citation>
    <scope>NUCLEOTIDE SEQUENCE [LARGE SCALE GENOMIC DNA]</scope>
    <source>
        <strain evidence="2 3">RKJ300</strain>
    </source>
</reference>
<dbReference type="SUPFAM" id="SSF56281">
    <property type="entry name" value="Metallo-hydrolase/oxidoreductase"/>
    <property type="match status" value="1"/>
</dbReference>
<protein>
    <recommendedName>
        <fullName evidence="1">Metallo-beta-lactamase domain-containing protein</fullName>
    </recommendedName>
</protein>
<dbReference type="InterPro" id="IPR050114">
    <property type="entry name" value="UPF0173_UPF0282_UlaG_hydrolase"/>
</dbReference>
<evidence type="ECO:0000259" key="1">
    <source>
        <dbReference type="SMART" id="SM00849"/>
    </source>
</evidence>
<dbReference type="SMART" id="SM00849">
    <property type="entry name" value="Lactamase_B"/>
    <property type="match status" value="1"/>
</dbReference>
<dbReference type="Pfam" id="PF12706">
    <property type="entry name" value="Lactamase_B_2"/>
    <property type="match status" value="1"/>
</dbReference>
<proteinExistence type="predicted"/>
<sequence>MRIAPPFVIWNRKGVSATPWPDAAAAGVRWLGHASALIVDRGTVVLTDPVLTDRVAHLRRRRGPAPTGPHVRNPDAVLLSHLHADHAHLPSLRLLDPDVPIVAPWRAVDGLPALRQFADRLVLLRPGDETRIGKVTVRAVPARHDGRRWRRGPELAPAIGYVVEGDRRTYFAGDTDLYPDLADHVGPVDLALLPVGGWGPTLGKGHLDPSRAAVVARLVEAELAVPIHYGTLWPVGLDAVRPRLFFGPGAEFVHHAERAGVVAVELHPGDELGV</sequence>
<feature type="domain" description="Metallo-beta-lactamase" evidence="1">
    <location>
        <begin position="32"/>
        <end position="228"/>
    </location>
</feature>
<evidence type="ECO:0000313" key="2">
    <source>
        <dbReference type="EMBL" id="EID81204.1"/>
    </source>
</evidence>
<organism evidence="2 3">
    <name type="scientific">Rhodococcus opacus RKJ300 = JCM 13270</name>
    <dbReference type="NCBI Taxonomy" id="1165867"/>
    <lineage>
        <taxon>Bacteria</taxon>
        <taxon>Bacillati</taxon>
        <taxon>Actinomycetota</taxon>
        <taxon>Actinomycetes</taxon>
        <taxon>Mycobacteriales</taxon>
        <taxon>Nocardiaceae</taxon>
        <taxon>Rhodococcus</taxon>
    </lineage>
</organism>
<name>I0WXT8_RHOOP</name>
<accession>I0WXT8</accession>
<comment type="caution">
    <text evidence="2">The sequence shown here is derived from an EMBL/GenBank/DDBJ whole genome shotgun (WGS) entry which is preliminary data.</text>
</comment>
<dbReference type="InterPro" id="IPR001279">
    <property type="entry name" value="Metallo-B-lactamas"/>
</dbReference>
<dbReference type="Proteomes" id="UP000006447">
    <property type="component" value="Unassembled WGS sequence"/>
</dbReference>
<dbReference type="PANTHER" id="PTHR43546">
    <property type="entry name" value="UPF0173 METAL-DEPENDENT HYDROLASE MJ1163-RELATED"/>
    <property type="match status" value="1"/>
</dbReference>
<dbReference type="PATRIC" id="fig|1165867.3.peg.1020"/>
<evidence type="ECO:0000313" key="3">
    <source>
        <dbReference type="Proteomes" id="UP000006447"/>
    </source>
</evidence>
<dbReference type="Gene3D" id="3.60.15.10">
    <property type="entry name" value="Ribonuclease Z/Hydroxyacylglutathione hydrolase-like"/>
    <property type="match status" value="1"/>
</dbReference>
<dbReference type="InterPro" id="IPR036866">
    <property type="entry name" value="RibonucZ/Hydroxyglut_hydro"/>
</dbReference>
<gene>
    <name evidence="2" type="ORF">W59_04961</name>
</gene>